<dbReference type="InterPro" id="IPR050857">
    <property type="entry name" value="D-2-hydroxyacid_DH"/>
</dbReference>
<proteinExistence type="inferred from homology"/>
<dbReference type="InterPro" id="IPR006139">
    <property type="entry name" value="D-isomer_2_OHA_DH_cat_dom"/>
</dbReference>
<evidence type="ECO:0000256" key="2">
    <source>
        <dbReference type="ARBA" id="ARBA00023002"/>
    </source>
</evidence>
<comment type="similarity">
    <text evidence="1">Belongs to the D-isomer specific 2-hydroxyacid dehydrogenase family.</text>
</comment>
<dbReference type="GO" id="GO:0051287">
    <property type="term" value="F:NAD binding"/>
    <property type="evidence" value="ECO:0007669"/>
    <property type="project" value="InterPro"/>
</dbReference>
<feature type="non-terminal residue" evidence="5">
    <location>
        <position position="1"/>
    </location>
</feature>
<keyword evidence="2" id="KW-0560">Oxidoreductase</keyword>
<sequence>VRNLFEMGIKKVLIADKVSGECADFLQKNDIHVDFVPDICRADLIKVIPNYECLVVRSRITVDDEIIKAGKKLKMICRAGTGIDNIDKKACEDRGICVT</sequence>
<dbReference type="SUPFAM" id="SSF52283">
    <property type="entry name" value="Formate/glycerate dehydrogenase catalytic domain-like"/>
    <property type="match status" value="1"/>
</dbReference>
<name>A0A1B6FKN1_9HEMI</name>
<dbReference type="Pfam" id="PF00389">
    <property type="entry name" value="2-Hacid_dh"/>
    <property type="match status" value="1"/>
</dbReference>
<evidence type="ECO:0000256" key="1">
    <source>
        <dbReference type="ARBA" id="ARBA00005854"/>
    </source>
</evidence>
<dbReference type="GO" id="GO:0016616">
    <property type="term" value="F:oxidoreductase activity, acting on the CH-OH group of donors, NAD or NADP as acceptor"/>
    <property type="evidence" value="ECO:0007669"/>
    <property type="project" value="InterPro"/>
</dbReference>
<feature type="domain" description="D-isomer specific 2-hydroxyacid dehydrogenase catalytic" evidence="4">
    <location>
        <begin position="12"/>
        <end position="99"/>
    </location>
</feature>
<dbReference type="Gene3D" id="3.40.50.720">
    <property type="entry name" value="NAD(P)-binding Rossmann-like Domain"/>
    <property type="match status" value="1"/>
</dbReference>
<dbReference type="PANTHER" id="PTHR42789:SF1">
    <property type="entry name" value="D-ISOMER SPECIFIC 2-HYDROXYACID DEHYDROGENASE FAMILY PROTEIN (AFU_ORTHOLOGUE AFUA_6G10090)"/>
    <property type="match status" value="1"/>
</dbReference>
<evidence type="ECO:0000259" key="4">
    <source>
        <dbReference type="Pfam" id="PF00389"/>
    </source>
</evidence>
<dbReference type="PANTHER" id="PTHR42789">
    <property type="entry name" value="D-ISOMER SPECIFIC 2-HYDROXYACID DEHYDROGENASE FAMILY PROTEIN (AFU_ORTHOLOGUE AFUA_6G10090)"/>
    <property type="match status" value="1"/>
</dbReference>
<dbReference type="AlphaFoldDB" id="A0A1B6FKN1"/>
<protein>
    <recommendedName>
        <fullName evidence="4">D-isomer specific 2-hydroxyacid dehydrogenase catalytic domain-containing protein</fullName>
    </recommendedName>
</protein>
<keyword evidence="3" id="KW-0520">NAD</keyword>
<accession>A0A1B6FKN1</accession>
<evidence type="ECO:0000256" key="3">
    <source>
        <dbReference type="ARBA" id="ARBA00023027"/>
    </source>
</evidence>
<feature type="non-terminal residue" evidence="5">
    <location>
        <position position="99"/>
    </location>
</feature>
<reference evidence="5" key="1">
    <citation type="submission" date="2015-11" db="EMBL/GenBank/DDBJ databases">
        <title>De novo transcriptome assembly of four potential Pierce s Disease insect vectors from Arizona vineyards.</title>
        <authorList>
            <person name="Tassone E.E."/>
        </authorList>
    </citation>
    <scope>NUCLEOTIDE SEQUENCE</scope>
</reference>
<organism evidence="5">
    <name type="scientific">Cuerna arida</name>
    <dbReference type="NCBI Taxonomy" id="1464854"/>
    <lineage>
        <taxon>Eukaryota</taxon>
        <taxon>Metazoa</taxon>
        <taxon>Ecdysozoa</taxon>
        <taxon>Arthropoda</taxon>
        <taxon>Hexapoda</taxon>
        <taxon>Insecta</taxon>
        <taxon>Pterygota</taxon>
        <taxon>Neoptera</taxon>
        <taxon>Paraneoptera</taxon>
        <taxon>Hemiptera</taxon>
        <taxon>Auchenorrhyncha</taxon>
        <taxon>Membracoidea</taxon>
        <taxon>Cicadellidae</taxon>
        <taxon>Cicadellinae</taxon>
        <taxon>Proconiini</taxon>
        <taxon>Cuerna</taxon>
    </lineage>
</organism>
<evidence type="ECO:0000313" key="5">
    <source>
        <dbReference type="EMBL" id="JAS50739.1"/>
    </source>
</evidence>
<gene>
    <name evidence="5" type="ORF">g.490</name>
</gene>
<dbReference type="EMBL" id="GECZ01019030">
    <property type="protein sequence ID" value="JAS50739.1"/>
    <property type="molecule type" value="Transcribed_RNA"/>
</dbReference>